<dbReference type="GO" id="GO:0005737">
    <property type="term" value="C:cytoplasm"/>
    <property type="evidence" value="ECO:0007669"/>
    <property type="project" value="TreeGrafter"/>
</dbReference>
<feature type="region of interest" description="Disordered" evidence="2">
    <location>
        <begin position="316"/>
        <end position="339"/>
    </location>
</feature>
<feature type="compositionally biased region" description="Polar residues" evidence="2">
    <location>
        <begin position="709"/>
        <end position="720"/>
    </location>
</feature>
<keyword evidence="4" id="KW-1185">Reference proteome</keyword>
<comment type="similarity">
    <text evidence="1">Belongs to the SIP5 family.</text>
</comment>
<feature type="region of interest" description="Disordered" evidence="2">
    <location>
        <begin position="529"/>
        <end position="857"/>
    </location>
</feature>
<evidence type="ECO:0000256" key="1">
    <source>
        <dbReference type="ARBA" id="ARBA00010402"/>
    </source>
</evidence>
<dbReference type="PANTHER" id="PTHR31315:SF1">
    <property type="entry name" value="PROTEIN SIP5"/>
    <property type="match status" value="1"/>
</dbReference>
<dbReference type="OrthoDB" id="21471at2759"/>
<feature type="compositionally biased region" description="Basic and acidic residues" evidence="2">
    <location>
        <begin position="785"/>
        <end position="796"/>
    </location>
</feature>
<feature type="compositionally biased region" description="Polar residues" evidence="2">
    <location>
        <begin position="652"/>
        <end position="664"/>
    </location>
</feature>
<dbReference type="InterPro" id="IPR039301">
    <property type="entry name" value="Sip5/DA2"/>
</dbReference>
<gene>
    <name evidence="3" type="ORF">ACRE_051540</name>
</gene>
<dbReference type="AlphaFoldDB" id="A0A086T405"/>
<feature type="compositionally biased region" description="Polar residues" evidence="2">
    <location>
        <begin position="380"/>
        <end position="399"/>
    </location>
</feature>
<feature type="compositionally biased region" description="Polar residues" evidence="2">
    <location>
        <begin position="728"/>
        <end position="737"/>
    </location>
</feature>
<feature type="compositionally biased region" description="Basic and acidic residues" evidence="2">
    <location>
        <begin position="59"/>
        <end position="100"/>
    </location>
</feature>
<feature type="compositionally biased region" description="Basic and acidic residues" evidence="2">
    <location>
        <begin position="533"/>
        <end position="565"/>
    </location>
</feature>
<protein>
    <submittedName>
        <fullName evidence="3">Uncharacterized protein</fullName>
    </submittedName>
</protein>
<feature type="compositionally biased region" description="Low complexity" evidence="2">
    <location>
        <begin position="761"/>
        <end position="770"/>
    </location>
</feature>
<feature type="region of interest" description="Disordered" evidence="2">
    <location>
        <begin position="456"/>
        <end position="517"/>
    </location>
</feature>
<sequence length="857" mass="91892">MGNANTKESAPSDPALAGRRRSVVGPSVQNIDHEGERRARNRISRGDLSFLGLATPSGTRDRRRDREDVPFQHKETRAEREARKLAEERAARAKERERSLKEEHVDGGYLVTLGTYTGTEDFSKPTVRQLQIERKIAPFWRGLNDWSDSWAEHQLIAAARGLPIPAADETPDPELVPQPPPPQSESSHNLQNLMVPMGPRTLSVASDRSGSGTQSPSLAGPGKNSPFKASRAAKAIASLKHGSRNASSTDLTPREVHLPPDPFVNGQALEVFLYKDATECPICFLSYPPYLNKTRCCNQAICSECFVQIKRADPHLPEHHPDGQARDPNEGLSPEDPPEMLISEPAACPYCQQPEFGVTYDPPPFRRGLVYSSSTLNLASGTPMSSQSSLHSTSVNPPGQTGRRRARSLSANAPGVITTDRIRPDWATKLAAARNHQARRAAAATALHAAAFMGGDNDHRSILRPGRFSRRNTGRERGASSGPSSEARSGGSPADQAEGGEAHSHGQRARRSRAEELEDMMIKEAVRLSLAAEEERQRKEEKALLKDAKKREKEELKRREREEKKAAKKQGSNPYGHSTGGASGSSLSLSGFGRRRGNSATSNLRMETSAQGSSQGPDSGCSSTPSAEVRDNSAENLPTDKGKAVDRGPVTDPSTPEATSSSPGSLPIPLCRGSSHLRQMSNASSLSSSDDDCPSGSYSGPGSQGPEGTNPSSSGMSAGRQSPDGEGDTSSDPTFNFRSLAEVVGVDTDEGSAKQGEGHDSSGTTHTSTGRPLSQVDEDETEEADAGHVEERKDVDPIMTPATKTDTAEEDSEQREEELLPGLTADTRVASSTEDTAPGDKQLGRSSVAEQPSQVTP</sequence>
<feature type="compositionally biased region" description="Polar residues" evidence="2">
    <location>
        <begin position="844"/>
        <end position="857"/>
    </location>
</feature>
<dbReference type="Proteomes" id="UP000029964">
    <property type="component" value="Unassembled WGS sequence"/>
</dbReference>
<organism evidence="3 4">
    <name type="scientific">Hapsidospora chrysogenum (strain ATCC 11550 / CBS 779.69 / DSM 880 / IAM 14645 / JCM 23072 / IMI 49137)</name>
    <name type="common">Acremonium chrysogenum</name>
    <dbReference type="NCBI Taxonomy" id="857340"/>
    <lineage>
        <taxon>Eukaryota</taxon>
        <taxon>Fungi</taxon>
        <taxon>Dikarya</taxon>
        <taxon>Ascomycota</taxon>
        <taxon>Pezizomycotina</taxon>
        <taxon>Sordariomycetes</taxon>
        <taxon>Hypocreomycetidae</taxon>
        <taxon>Hypocreales</taxon>
        <taxon>Bionectriaceae</taxon>
        <taxon>Hapsidospora</taxon>
    </lineage>
</organism>
<feature type="compositionally biased region" description="Basic and acidic residues" evidence="2">
    <location>
        <begin position="628"/>
        <end position="646"/>
    </location>
</feature>
<dbReference type="STRING" id="857340.A0A086T405"/>
<evidence type="ECO:0000313" key="3">
    <source>
        <dbReference type="EMBL" id="KFH44087.1"/>
    </source>
</evidence>
<evidence type="ECO:0000313" key="4">
    <source>
        <dbReference type="Proteomes" id="UP000029964"/>
    </source>
</evidence>
<dbReference type="CDD" id="cd24139">
    <property type="entry name" value="SIP5-like"/>
    <property type="match status" value="1"/>
</dbReference>
<feature type="compositionally biased region" description="Basic and acidic residues" evidence="2">
    <location>
        <begin position="316"/>
        <end position="329"/>
    </location>
</feature>
<evidence type="ECO:0000256" key="2">
    <source>
        <dbReference type="SAM" id="MobiDB-lite"/>
    </source>
</evidence>
<dbReference type="PANTHER" id="PTHR31315">
    <property type="entry name" value="PROTEIN SIP5"/>
    <property type="match status" value="1"/>
</dbReference>
<feature type="compositionally biased region" description="Polar residues" evidence="2">
    <location>
        <begin position="203"/>
        <end position="217"/>
    </location>
</feature>
<feature type="compositionally biased region" description="Polar residues" evidence="2">
    <location>
        <begin position="600"/>
        <end position="626"/>
    </location>
</feature>
<proteinExistence type="inferred from homology"/>
<feature type="compositionally biased region" description="Pro residues" evidence="2">
    <location>
        <begin position="174"/>
        <end position="183"/>
    </location>
</feature>
<accession>A0A086T405</accession>
<feature type="region of interest" description="Disordered" evidence="2">
    <location>
        <begin position="164"/>
        <end position="254"/>
    </location>
</feature>
<feature type="region of interest" description="Disordered" evidence="2">
    <location>
        <begin position="380"/>
        <end position="417"/>
    </location>
</feature>
<dbReference type="EMBL" id="JPKY01000055">
    <property type="protein sequence ID" value="KFH44087.1"/>
    <property type="molecule type" value="Genomic_DNA"/>
</dbReference>
<comment type="caution">
    <text evidence="3">The sequence shown here is derived from an EMBL/GenBank/DDBJ whole genome shotgun (WGS) entry which is preliminary data.</text>
</comment>
<feature type="compositionally biased region" description="Low complexity" evidence="2">
    <location>
        <begin position="681"/>
        <end position="708"/>
    </location>
</feature>
<feature type="region of interest" description="Disordered" evidence="2">
    <location>
        <begin position="1"/>
        <end position="100"/>
    </location>
</feature>
<reference evidence="4" key="1">
    <citation type="journal article" date="2014" name="Genome Announc.">
        <title>Genome sequence and annotation of Acremonium chrysogenum, producer of the beta-lactam antibiotic cephalosporin C.</title>
        <authorList>
            <person name="Terfehr D."/>
            <person name="Dahlmann T.A."/>
            <person name="Specht T."/>
            <person name="Zadra I."/>
            <person name="Kuernsteiner H."/>
            <person name="Kueck U."/>
        </authorList>
    </citation>
    <scope>NUCLEOTIDE SEQUENCE [LARGE SCALE GENOMIC DNA]</scope>
    <source>
        <strain evidence="4">ATCC 11550 / CBS 779.69 / DSM 880 / IAM 14645 / JCM 23072 / IMI 49137</strain>
    </source>
</reference>
<dbReference type="HOGENOM" id="CLU_009068_1_0_1"/>
<name>A0A086T405_HAPC1</name>